<evidence type="ECO:0000256" key="1">
    <source>
        <dbReference type="ARBA" id="ARBA00007949"/>
    </source>
</evidence>
<feature type="compositionally biased region" description="Basic residues" evidence="2">
    <location>
        <begin position="477"/>
        <end position="492"/>
    </location>
</feature>
<dbReference type="AlphaFoldDB" id="A0A913ZY45"/>
<keyword evidence="5" id="KW-1185">Reference proteome</keyword>
<dbReference type="EnsemblMetazoa" id="XM_038200641.1">
    <property type="protein sequence ID" value="XP_038056569.1"/>
    <property type="gene ID" value="LOC119728411"/>
</dbReference>
<dbReference type="OrthoDB" id="273452at2759"/>
<dbReference type="Pfam" id="PF12394">
    <property type="entry name" value="DUF3657"/>
    <property type="match status" value="1"/>
</dbReference>
<feature type="compositionally biased region" description="Low complexity" evidence="2">
    <location>
        <begin position="493"/>
        <end position="502"/>
    </location>
</feature>
<organism evidence="4 5">
    <name type="scientific">Patiria miniata</name>
    <name type="common">Bat star</name>
    <name type="synonym">Asterina miniata</name>
    <dbReference type="NCBI Taxonomy" id="46514"/>
    <lineage>
        <taxon>Eukaryota</taxon>
        <taxon>Metazoa</taxon>
        <taxon>Echinodermata</taxon>
        <taxon>Eleutherozoa</taxon>
        <taxon>Asterozoa</taxon>
        <taxon>Asteroidea</taxon>
        <taxon>Valvatacea</taxon>
        <taxon>Valvatida</taxon>
        <taxon>Asterinidae</taxon>
        <taxon>Patiria</taxon>
    </lineage>
</organism>
<dbReference type="RefSeq" id="XP_038056569.1">
    <property type="nucleotide sequence ID" value="XM_038200641.1"/>
</dbReference>
<feature type="compositionally biased region" description="Basic and acidic residues" evidence="2">
    <location>
        <begin position="445"/>
        <end position="465"/>
    </location>
</feature>
<reference evidence="4" key="1">
    <citation type="submission" date="2022-11" db="UniProtKB">
        <authorList>
            <consortium name="EnsemblMetazoa"/>
        </authorList>
    </citation>
    <scope>IDENTIFICATION</scope>
</reference>
<dbReference type="Pfam" id="PF05057">
    <property type="entry name" value="DUF676"/>
    <property type="match status" value="1"/>
</dbReference>
<dbReference type="SUPFAM" id="SSF53474">
    <property type="entry name" value="alpha/beta-Hydrolases"/>
    <property type="match status" value="1"/>
</dbReference>
<dbReference type="InterPro" id="IPR007751">
    <property type="entry name" value="DUF676_lipase-like"/>
</dbReference>
<feature type="compositionally biased region" description="Low complexity" evidence="2">
    <location>
        <begin position="818"/>
        <end position="833"/>
    </location>
</feature>
<dbReference type="Gene3D" id="3.40.50.1820">
    <property type="entry name" value="alpha/beta hydrolase"/>
    <property type="match status" value="1"/>
</dbReference>
<dbReference type="InterPro" id="IPR044294">
    <property type="entry name" value="Lipase-like"/>
</dbReference>
<dbReference type="GeneID" id="119728411"/>
<dbReference type="OMA" id="TIHACLV"/>
<feature type="compositionally biased region" description="Polar residues" evidence="2">
    <location>
        <begin position="766"/>
        <end position="791"/>
    </location>
</feature>
<evidence type="ECO:0000256" key="2">
    <source>
        <dbReference type="SAM" id="MobiDB-lite"/>
    </source>
</evidence>
<dbReference type="Proteomes" id="UP000887568">
    <property type="component" value="Unplaced"/>
</dbReference>
<dbReference type="RefSeq" id="XP_038056568.1">
    <property type="nucleotide sequence ID" value="XM_038200640.1"/>
</dbReference>
<feature type="domain" description="DUF676" evidence="3">
    <location>
        <begin position="983"/>
        <end position="1175"/>
    </location>
</feature>
<feature type="compositionally biased region" description="Polar residues" evidence="2">
    <location>
        <begin position="724"/>
        <end position="741"/>
    </location>
</feature>
<evidence type="ECO:0000259" key="3">
    <source>
        <dbReference type="Pfam" id="PF05057"/>
    </source>
</evidence>
<dbReference type="InterPro" id="IPR029058">
    <property type="entry name" value="AB_hydrolase_fold"/>
</dbReference>
<comment type="similarity">
    <text evidence="1">Belongs to the FAM135 family.</text>
</comment>
<evidence type="ECO:0000313" key="4">
    <source>
        <dbReference type="EnsemblMetazoa" id="XP_038056568.1"/>
    </source>
</evidence>
<proteinExistence type="inferred from homology"/>
<evidence type="ECO:0000313" key="5">
    <source>
        <dbReference type="Proteomes" id="UP000887568"/>
    </source>
</evidence>
<name>A0A913ZY45_PATMI</name>
<dbReference type="InterPro" id="IPR022122">
    <property type="entry name" value="DUF3657"/>
</dbReference>
<dbReference type="EnsemblMetazoa" id="XM_038200640.1">
    <property type="protein sequence ID" value="XP_038056568.1"/>
    <property type="gene ID" value="LOC119728411"/>
</dbReference>
<sequence>MADLQAALEFAVELTKFHNIDLFQRGYYHVRCSINGGPKTTLKSEATIIKPAEGSNNLSAYTCKNVGVSRTFPILYKREEVDLKDVTLFKVYLLVDSHKIEESLHEASILLSVDLHFSGSEEPPGTPESMEAISSRTLKLNINGSDGLHSHVPLLFDYFHLSAVSLTVHGSLLGLHQATFSVPKPVKSGWLHRISGSGSPTKQPPIPTLEAVLFGPPGKPPVSSSSTDRYTVPAERNAHAYQIYHSMCAVLLQTRCALCLIFNQLGKNLPQDQQFTLEAADYGEKLHMMCESFQRLSDQEDIMESVNTHISQLSGELCLIWTQFLEILVKNGYITNYLRSEYHKARVQRFSEGFFTIDNPKQSAATFHEISCQGYSYIGQAIRNSLYYTSLPRLPLECTETDGDPQTIPIIFEDRYLDSVATEEIQNLSIDEIAQSIRTLPKAPTPREHPSEQHSKPSSPREKSPTQKASTSNSLRDKKHSKHKSKTKHGLRSSRSGKSSSLRHSKEGARDYSQYEITDNQPSISELLAVSNDPNAPTERRLITSYSSLPSLSRTSSLNHPAGQTPVDPAHCNKRESYVKTRALSTPEYTYSSLASQPVQGPYFRNQGPFVEGSESSGIVGSTDVFERTSFTETNGEVYANGYEESDEDPEGTATRMESDSDPKSQDAAAVAAAQIDFSFVDSMAQLNGSDLDDLPNIQLCVAANEEPICLENSQLRFLDTDSGMESDSASSRKNSDTPQATGCIPVQDANTPKLPSPEDSKPEASLTSTQLAASQQSEEPNSQPAQLQLSSTQVTPAIPLASTPASSAILEPSVGRTSPSGNSTFSSSNASPEDSAKQSHGLCDCNSVHLVPRKMNTCIGCFSFIHHSGSSASSGNGGAEACVVKPALTHQPAASAVVSDAIAVGHSHDKDPRIHSRLQEGLVRTLSQVSQASFNTAKEDFKRKLRFTGKLYSDLPEKASCKPYFSIPEPPMEPEEEELGLEVHLVVCVHGLDGNRADLRLLKTYLELGLPGERFDFLMSESNQGDTFADFDTMTDKLVKEIIMYIDVFRIRPKKLSFIGHSLGTIIIRSALARPQLTPYIDKMYTFLSLSGPHLGQLYNSSAIVNTGMWLMQKWKKSSSLLQLAFRDHTDMRQTFLYKLSRSSGLSFFKNVVLVGSLQDRYVPIHSARIEMCRPAVKDKSLLGNVYSEMINNLLQPVIQNANCSLVRYDVNHTLSTSANTLIGRAAHIAFLDSELFIEKFMTVSALNYFK</sequence>
<feature type="region of interest" description="Disordered" evidence="2">
    <location>
        <begin position="441"/>
        <end position="516"/>
    </location>
</feature>
<protein>
    <recommendedName>
        <fullName evidence="3">DUF676 domain-containing protein</fullName>
    </recommendedName>
</protein>
<dbReference type="FunFam" id="3.40.50.1820:FF:000004">
    <property type="entry name" value="Protein FAM135A isoform a"/>
    <property type="match status" value="1"/>
</dbReference>
<accession>A0A913ZY45</accession>
<feature type="region of interest" description="Disordered" evidence="2">
    <location>
        <begin position="806"/>
        <end position="840"/>
    </location>
</feature>
<feature type="region of interest" description="Disordered" evidence="2">
    <location>
        <begin position="722"/>
        <end position="791"/>
    </location>
</feature>
<dbReference type="PANTHER" id="PTHR12482:SF5">
    <property type="entry name" value="DUF676 DOMAIN-CONTAINING PROTEIN"/>
    <property type="match status" value="1"/>
</dbReference>
<dbReference type="PANTHER" id="PTHR12482">
    <property type="entry name" value="LIPASE ROG1-RELATED-RELATED"/>
    <property type="match status" value="1"/>
</dbReference>
<feature type="region of interest" description="Disordered" evidence="2">
    <location>
        <begin position="642"/>
        <end position="667"/>
    </location>
</feature>